<keyword evidence="2" id="KW-1185">Reference proteome</keyword>
<sequence>MCSKIDSRPSNSKLWKLVKSIYKEQFEICNSVREATGHAYPDYKSVPNGLAARYQSSTWFNFSSINRSLLKRSRNVIHE</sequence>
<evidence type="ECO:0000313" key="2">
    <source>
        <dbReference type="Proteomes" id="UP000887116"/>
    </source>
</evidence>
<dbReference type="OrthoDB" id="6434769at2759"/>
<organism evidence="1 2">
    <name type="scientific">Trichonephila clavata</name>
    <name type="common">Joro spider</name>
    <name type="synonym">Nephila clavata</name>
    <dbReference type="NCBI Taxonomy" id="2740835"/>
    <lineage>
        <taxon>Eukaryota</taxon>
        <taxon>Metazoa</taxon>
        <taxon>Ecdysozoa</taxon>
        <taxon>Arthropoda</taxon>
        <taxon>Chelicerata</taxon>
        <taxon>Arachnida</taxon>
        <taxon>Araneae</taxon>
        <taxon>Araneomorphae</taxon>
        <taxon>Entelegynae</taxon>
        <taxon>Araneoidea</taxon>
        <taxon>Nephilidae</taxon>
        <taxon>Trichonephila</taxon>
    </lineage>
</organism>
<proteinExistence type="predicted"/>
<protein>
    <submittedName>
        <fullName evidence="1">Uncharacterized protein</fullName>
    </submittedName>
</protein>
<dbReference type="AlphaFoldDB" id="A0A8X6KV65"/>
<gene>
    <name evidence="1" type="ORF">TNCT_523581</name>
</gene>
<reference evidence="1" key="1">
    <citation type="submission" date="2020-07" db="EMBL/GenBank/DDBJ databases">
        <title>Multicomponent nature underlies the extraordinary mechanical properties of spider dragline silk.</title>
        <authorList>
            <person name="Kono N."/>
            <person name="Nakamura H."/>
            <person name="Mori M."/>
            <person name="Yoshida Y."/>
            <person name="Ohtoshi R."/>
            <person name="Malay A.D."/>
            <person name="Moran D.A.P."/>
            <person name="Tomita M."/>
            <person name="Numata K."/>
            <person name="Arakawa K."/>
        </authorList>
    </citation>
    <scope>NUCLEOTIDE SEQUENCE</scope>
</reference>
<accession>A0A8X6KV65</accession>
<dbReference type="Proteomes" id="UP000887116">
    <property type="component" value="Unassembled WGS sequence"/>
</dbReference>
<dbReference type="EMBL" id="BMAO01023046">
    <property type="protein sequence ID" value="GFQ86314.1"/>
    <property type="molecule type" value="Genomic_DNA"/>
</dbReference>
<evidence type="ECO:0000313" key="1">
    <source>
        <dbReference type="EMBL" id="GFQ86314.1"/>
    </source>
</evidence>
<name>A0A8X6KV65_TRICU</name>
<comment type="caution">
    <text evidence="1">The sequence shown here is derived from an EMBL/GenBank/DDBJ whole genome shotgun (WGS) entry which is preliminary data.</text>
</comment>